<dbReference type="VEuPathDB" id="TrichDB:TVAGG3_0958360"/>
<evidence type="ECO:0000256" key="1">
    <source>
        <dbReference type="ARBA" id="ARBA00022443"/>
    </source>
</evidence>
<gene>
    <name evidence="4" type="ORF">TVAG_046640</name>
</gene>
<dbReference type="RefSeq" id="XP_001322465.1">
    <property type="nucleotide sequence ID" value="XM_001322430.1"/>
</dbReference>
<dbReference type="Gene3D" id="2.30.30.40">
    <property type="entry name" value="SH3 Domains"/>
    <property type="match status" value="1"/>
</dbReference>
<protein>
    <submittedName>
        <fullName evidence="4">SH3 domain containing protein</fullName>
    </submittedName>
</protein>
<accession>A2EAN9</accession>
<organism evidence="4 5">
    <name type="scientific">Trichomonas vaginalis (strain ATCC PRA-98 / G3)</name>
    <dbReference type="NCBI Taxonomy" id="412133"/>
    <lineage>
        <taxon>Eukaryota</taxon>
        <taxon>Metamonada</taxon>
        <taxon>Parabasalia</taxon>
        <taxon>Trichomonadida</taxon>
        <taxon>Trichomonadidae</taxon>
        <taxon>Trichomonas</taxon>
    </lineage>
</organism>
<dbReference type="AlphaFoldDB" id="A2EAN9"/>
<feature type="domain" description="SH3" evidence="3">
    <location>
        <begin position="307"/>
        <end position="368"/>
    </location>
</feature>
<name>A2EAN9_TRIV3</name>
<dbReference type="InParanoid" id="A2EAN9"/>
<dbReference type="OrthoDB" id="10037838at2759"/>
<dbReference type="Pfam" id="PF00018">
    <property type="entry name" value="SH3_1"/>
    <property type="match status" value="1"/>
</dbReference>
<evidence type="ECO:0000259" key="3">
    <source>
        <dbReference type="PROSITE" id="PS50002"/>
    </source>
</evidence>
<reference evidence="4" key="1">
    <citation type="submission" date="2006-10" db="EMBL/GenBank/DDBJ databases">
        <authorList>
            <person name="Amadeo P."/>
            <person name="Zhao Q."/>
            <person name="Wortman J."/>
            <person name="Fraser-Liggett C."/>
            <person name="Carlton J."/>
        </authorList>
    </citation>
    <scope>NUCLEOTIDE SEQUENCE</scope>
    <source>
        <strain evidence="4">G3</strain>
    </source>
</reference>
<evidence type="ECO:0000313" key="5">
    <source>
        <dbReference type="Proteomes" id="UP000001542"/>
    </source>
</evidence>
<evidence type="ECO:0000313" key="4">
    <source>
        <dbReference type="EMBL" id="EAY10242.1"/>
    </source>
</evidence>
<dbReference type="Proteomes" id="UP000001542">
    <property type="component" value="Unassembled WGS sequence"/>
</dbReference>
<dbReference type="EMBL" id="DS113341">
    <property type="protein sequence ID" value="EAY10242.1"/>
    <property type="molecule type" value="Genomic_DNA"/>
</dbReference>
<dbReference type="KEGG" id="tva:4768175"/>
<keyword evidence="1 2" id="KW-0728">SH3 domain</keyword>
<dbReference type="PROSITE" id="PS50002">
    <property type="entry name" value="SH3"/>
    <property type="match status" value="1"/>
</dbReference>
<sequence>MEIYDLQNIQFEELAQELEYTVDLERAMILKTEEIPKILDFLYVNYSKYINDTSNVIYTSLNKPIGLNARKPKASFNQLSSYQRLSEIFSEVATQISLMLKEIKEYLMPKLNFCIEYATKTTEEIFTSSKELEKLYQETRAGIVSNYASLNSLAKDIVTYKKKNDTAKLQHITYQYMNKLKVSKVMSRNLNYQFSHYDKFAKTSIKKLRELDMARAQIYLDFILKLSDIYTDSSLNYLRVFAEMEKKYTKYAKLFSGEKYLEGFIAMHGIFRTNLSDVAFYPPPNPFTEDHDFIMRPTHIDVPPVDYPLFVGKAIYDFDSRNINEVSIRIGETIYLYEKPFGNWVLASHNKVFPEGFVPTAAITTIYTKMGITMETKVENGEYLGIYPTAHFIIEKDDGENYIVRNIDNKVGKVKKTDILVDEKFLFIVNFHAE</sequence>
<dbReference type="InterPro" id="IPR001452">
    <property type="entry name" value="SH3_domain"/>
</dbReference>
<dbReference type="VEuPathDB" id="TrichDB:TVAG_046640"/>
<dbReference type="SUPFAM" id="SSF50044">
    <property type="entry name" value="SH3-domain"/>
    <property type="match status" value="1"/>
</dbReference>
<reference evidence="4" key="2">
    <citation type="journal article" date="2007" name="Science">
        <title>Draft genome sequence of the sexually transmitted pathogen Trichomonas vaginalis.</title>
        <authorList>
            <person name="Carlton J.M."/>
            <person name="Hirt R.P."/>
            <person name="Silva J.C."/>
            <person name="Delcher A.L."/>
            <person name="Schatz M."/>
            <person name="Zhao Q."/>
            <person name="Wortman J.R."/>
            <person name="Bidwell S.L."/>
            <person name="Alsmark U.C.M."/>
            <person name="Besteiro S."/>
            <person name="Sicheritz-Ponten T."/>
            <person name="Noel C.J."/>
            <person name="Dacks J.B."/>
            <person name="Foster P.G."/>
            <person name="Simillion C."/>
            <person name="Van de Peer Y."/>
            <person name="Miranda-Saavedra D."/>
            <person name="Barton G.J."/>
            <person name="Westrop G.D."/>
            <person name="Mueller S."/>
            <person name="Dessi D."/>
            <person name="Fiori P.L."/>
            <person name="Ren Q."/>
            <person name="Paulsen I."/>
            <person name="Zhang H."/>
            <person name="Bastida-Corcuera F.D."/>
            <person name="Simoes-Barbosa A."/>
            <person name="Brown M.T."/>
            <person name="Hayes R.D."/>
            <person name="Mukherjee M."/>
            <person name="Okumura C.Y."/>
            <person name="Schneider R."/>
            <person name="Smith A.J."/>
            <person name="Vanacova S."/>
            <person name="Villalvazo M."/>
            <person name="Haas B.J."/>
            <person name="Pertea M."/>
            <person name="Feldblyum T.V."/>
            <person name="Utterback T.R."/>
            <person name="Shu C.L."/>
            <person name="Osoegawa K."/>
            <person name="de Jong P.J."/>
            <person name="Hrdy I."/>
            <person name="Horvathova L."/>
            <person name="Zubacova Z."/>
            <person name="Dolezal P."/>
            <person name="Malik S.B."/>
            <person name="Logsdon J.M. Jr."/>
            <person name="Henze K."/>
            <person name="Gupta A."/>
            <person name="Wang C.C."/>
            <person name="Dunne R.L."/>
            <person name="Upcroft J.A."/>
            <person name="Upcroft P."/>
            <person name="White O."/>
            <person name="Salzberg S.L."/>
            <person name="Tang P."/>
            <person name="Chiu C.-H."/>
            <person name="Lee Y.-S."/>
            <person name="Embley T.M."/>
            <person name="Coombs G.H."/>
            <person name="Mottram J.C."/>
            <person name="Tachezy J."/>
            <person name="Fraser-Liggett C.M."/>
            <person name="Johnson P.J."/>
        </authorList>
    </citation>
    <scope>NUCLEOTIDE SEQUENCE [LARGE SCALE GENOMIC DNA]</scope>
    <source>
        <strain evidence="4">G3</strain>
    </source>
</reference>
<dbReference type="InterPro" id="IPR036028">
    <property type="entry name" value="SH3-like_dom_sf"/>
</dbReference>
<keyword evidence="5" id="KW-1185">Reference proteome</keyword>
<evidence type="ECO:0000256" key="2">
    <source>
        <dbReference type="PROSITE-ProRule" id="PRU00192"/>
    </source>
</evidence>
<dbReference type="SMART" id="SM00326">
    <property type="entry name" value="SH3"/>
    <property type="match status" value="1"/>
</dbReference>
<proteinExistence type="predicted"/>